<sequence length="209" mass="22663">MTTPTTRVPPIEITGPLGWLVKTMSRRLMGEVPESAGVLWHHPAVFKDLMGLGRRSEKWGKLDANLSTYASMAAAAEVGCSFCLDLHYFMTRHKGLDEAKAREVPRWRTSDVFTPIERRVMEYAEAMCRTPVAVTDELSAALLDELGPAALVELTTKVGLMNATARSNIALGIRSQEFSASCGLPPLTARQAVSPATTRADDAVHPVAG</sequence>
<reference evidence="2 3" key="1">
    <citation type="journal article" date="2019" name="Int. J. Syst. Evol. Microbiol.">
        <title>The Global Catalogue of Microorganisms (GCM) 10K type strain sequencing project: providing services to taxonomists for standard genome sequencing and annotation.</title>
        <authorList>
            <consortium name="The Broad Institute Genomics Platform"/>
            <consortium name="The Broad Institute Genome Sequencing Center for Infectious Disease"/>
            <person name="Wu L."/>
            <person name="Ma J."/>
        </authorList>
    </citation>
    <scope>NUCLEOTIDE SEQUENCE [LARGE SCALE GENOMIC DNA]</scope>
    <source>
        <strain evidence="2 3">JCM 15589</strain>
    </source>
</reference>
<dbReference type="RefSeq" id="WP_344247732.1">
    <property type="nucleotide sequence ID" value="NZ_BAAAPM010000003.1"/>
</dbReference>
<feature type="domain" description="Carboxymuconolactone decarboxylase-like" evidence="1">
    <location>
        <begin position="43"/>
        <end position="126"/>
    </location>
</feature>
<dbReference type="PANTHER" id="PTHR34846:SF10">
    <property type="entry name" value="CYTOPLASMIC PROTEIN"/>
    <property type="match status" value="1"/>
</dbReference>
<dbReference type="EMBL" id="BAAAPM010000003">
    <property type="protein sequence ID" value="GAA1722521.1"/>
    <property type="molecule type" value="Genomic_DNA"/>
</dbReference>
<dbReference type="Pfam" id="PF02627">
    <property type="entry name" value="CMD"/>
    <property type="match status" value="1"/>
</dbReference>
<dbReference type="InterPro" id="IPR003779">
    <property type="entry name" value="CMD-like"/>
</dbReference>
<dbReference type="InterPro" id="IPR029032">
    <property type="entry name" value="AhpD-like"/>
</dbReference>
<dbReference type="Proteomes" id="UP001501138">
    <property type="component" value="Unassembled WGS sequence"/>
</dbReference>
<accession>A0ABN2JCG3</accession>
<name>A0ABN2JCG3_9MICO</name>
<gene>
    <name evidence="2" type="ORF">GCM10009809_17820</name>
</gene>
<comment type="caution">
    <text evidence="2">The sequence shown here is derived from an EMBL/GenBank/DDBJ whole genome shotgun (WGS) entry which is preliminary data.</text>
</comment>
<keyword evidence="3" id="KW-1185">Reference proteome</keyword>
<organism evidence="2 3">
    <name type="scientific">Isoptericola hypogeus</name>
    <dbReference type="NCBI Taxonomy" id="300179"/>
    <lineage>
        <taxon>Bacteria</taxon>
        <taxon>Bacillati</taxon>
        <taxon>Actinomycetota</taxon>
        <taxon>Actinomycetes</taxon>
        <taxon>Micrococcales</taxon>
        <taxon>Promicromonosporaceae</taxon>
        <taxon>Isoptericola</taxon>
    </lineage>
</organism>
<proteinExistence type="predicted"/>
<dbReference type="PANTHER" id="PTHR34846">
    <property type="entry name" value="4-CARBOXYMUCONOLACTONE DECARBOXYLASE FAMILY PROTEIN (AFU_ORTHOLOGUE AFUA_6G11590)"/>
    <property type="match status" value="1"/>
</dbReference>
<evidence type="ECO:0000313" key="3">
    <source>
        <dbReference type="Proteomes" id="UP001501138"/>
    </source>
</evidence>
<dbReference type="Gene3D" id="1.20.1290.10">
    <property type="entry name" value="AhpD-like"/>
    <property type="match status" value="1"/>
</dbReference>
<dbReference type="SUPFAM" id="SSF69118">
    <property type="entry name" value="AhpD-like"/>
    <property type="match status" value="1"/>
</dbReference>
<protein>
    <recommendedName>
        <fullName evidence="1">Carboxymuconolactone decarboxylase-like domain-containing protein</fullName>
    </recommendedName>
</protein>
<evidence type="ECO:0000313" key="2">
    <source>
        <dbReference type="EMBL" id="GAA1722521.1"/>
    </source>
</evidence>
<evidence type="ECO:0000259" key="1">
    <source>
        <dbReference type="Pfam" id="PF02627"/>
    </source>
</evidence>